<dbReference type="RefSeq" id="WP_281095349.1">
    <property type="nucleotide sequence ID" value="NZ_JARYZI010000012.1"/>
</dbReference>
<dbReference type="InterPro" id="IPR036271">
    <property type="entry name" value="Tet_transcr_reg_TetR-rel_C_sf"/>
</dbReference>
<dbReference type="PANTHER" id="PTHR43479:SF11">
    <property type="entry name" value="ACREF_ENVCD OPERON REPRESSOR-RELATED"/>
    <property type="match status" value="1"/>
</dbReference>
<dbReference type="InterPro" id="IPR050624">
    <property type="entry name" value="HTH-type_Tx_Regulator"/>
</dbReference>
<evidence type="ECO:0000256" key="1">
    <source>
        <dbReference type="ARBA" id="ARBA00023125"/>
    </source>
</evidence>
<reference evidence="4 5" key="1">
    <citation type="submission" date="2023-04" db="EMBL/GenBank/DDBJ databases">
        <title>Fusibacter bizertensis strain WBS, isolated from littoral bottom sediments of the Arctic seas - biochemical and genomic analysis.</title>
        <authorList>
            <person name="Brioukhanov A.L."/>
        </authorList>
    </citation>
    <scope>NUCLEOTIDE SEQUENCE [LARGE SCALE GENOMIC DNA]</scope>
    <source>
        <strain evidence="4 5">WBS</strain>
    </source>
</reference>
<feature type="DNA-binding region" description="H-T-H motif" evidence="2">
    <location>
        <begin position="34"/>
        <end position="53"/>
    </location>
</feature>
<dbReference type="SUPFAM" id="SSF46689">
    <property type="entry name" value="Homeodomain-like"/>
    <property type="match status" value="1"/>
</dbReference>
<keyword evidence="1 2" id="KW-0238">DNA-binding</keyword>
<evidence type="ECO:0000313" key="5">
    <source>
        <dbReference type="Proteomes" id="UP001158045"/>
    </source>
</evidence>
<name>A0ABT6NGI1_9FIRM</name>
<dbReference type="Proteomes" id="UP001158045">
    <property type="component" value="Unassembled WGS sequence"/>
</dbReference>
<dbReference type="PRINTS" id="PR00455">
    <property type="entry name" value="HTHTETR"/>
</dbReference>
<evidence type="ECO:0000256" key="2">
    <source>
        <dbReference type="PROSITE-ProRule" id="PRU00335"/>
    </source>
</evidence>
<keyword evidence="5" id="KW-1185">Reference proteome</keyword>
<feature type="domain" description="HTH tetR-type" evidence="3">
    <location>
        <begin position="11"/>
        <end position="71"/>
    </location>
</feature>
<proteinExistence type="predicted"/>
<evidence type="ECO:0000313" key="4">
    <source>
        <dbReference type="EMBL" id="MDH8679453.1"/>
    </source>
</evidence>
<evidence type="ECO:0000259" key="3">
    <source>
        <dbReference type="PROSITE" id="PS50977"/>
    </source>
</evidence>
<protein>
    <submittedName>
        <fullName evidence="4">TetR/AcrR family transcriptional regulator</fullName>
    </submittedName>
</protein>
<dbReference type="InterPro" id="IPR001647">
    <property type="entry name" value="HTH_TetR"/>
</dbReference>
<organism evidence="4 5">
    <name type="scientific">Fusibacter bizertensis</name>
    <dbReference type="NCBI Taxonomy" id="1488331"/>
    <lineage>
        <taxon>Bacteria</taxon>
        <taxon>Bacillati</taxon>
        <taxon>Bacillota</taxon>
        <taxon>Clostridia</taxon>
        <taxon>Eubacteriales</taxon>
        <taxon>Eubacteriales Family XII. Incertae Sedis</taxon>
        <taxon>Fusibacter</taxon>
    </lineage>
</organism>
<dbReference type="SUPFAM" id="SSF48498">
    <property type="entry name" value="Tetracyclin repressor-like, C-terminal domain"/>
    <property type="match status" value="1"/>
</dbReference>
<gene>
    <name evidence="4" type="ORF">QE109_14945</name>
</gene>
<dbReference type="Gene3D" id="1.10.357.10">
    <property type="entry name" value="Tetracycline Repressor, domain 2"/>
    <property type="match status" value="1"/>
</dbReference>
<sequence length="207" mass="24111">MPKDTFFNLSEEKKQKIMEAALKEFEQNDYDAASINQIVINSGISKGSFYQYFQDKKDLYIYLMNLMVEKKLKYITPAMMNPFEHSFFEVIREMNQSGLMFARENPQYMKIGTRLLKDQNSDIYKEIMAQNQDQAYEVYEQLLQHAIAKGEVRNDIDVKLTARIIFTISADLVSSNSELIAETWPENLIQQLEKVMALIQHGIANPK</sequence>
<dbReference type="InterPro" id="IPR009057">
    <property type="entry name" value="Homeodomain-like_sf"/>
</dbReference>
<dbReference type="PROSITE" id="PS50977">
    <property type="entry name" value="HTH_TETR_2"/>
    <property type="match status" value="1"/>
</dbReference>
<dbReference type="EMBL" id="JARYZI010000012">
    <property type="protein sequence ID" value="MDH8679453.1"/>
    <property type="molecule type" value="Genomic_DNA"/>
</dbReference>
<comment type="caution">
    <text evidence="4">The sequence shown here is derived from an EMBL/GenBank/DDBJ whole genome shotgun (WGS) entry which is preliminary data.</text>
</comment>
<dbReference type="PANTHER" id="PTHR43479">
    <property type="entry name" value="ACREF/ENVCD OPERON REPRESSOR-RELATED"/>
    <property type="match status" value="1"/>
</dbReference>
<dbReference type="Pfam" id="PF00440">
    <property type="entry name" value="TetR_N"/>
    <property type="match status" value="1"/>
</dbReference>
<accession>A0ABT6NGI1</accession>